<evidence type="ECO:0000256" key="1">
    <source>
        <dbReference type="SAM" id="SignalP"/>
    </source>
</evidence>
<dbReference type="EMBL" id="QORE01001081">
    <property type="protein sequence ID" value="RCI72116.1"/>
    <property type="molecule type" value="Genomic_DNA"/>
</dbReference>
<evidence type="ECO:0008006" key="4">
    <source>
        <dbReference type="Google" id="ProtNLM"/>
    </source>
</evidence>
<dbReference type="AlphaFoldDB" id="A0A367M3Q8"/>
<protein>
    <recommendedName>
        <fullName evidence="4">Glycerate kinase</fullName>
    </recommendedName>
</protein>
<feature type="chain" id="PRO_5016727419" description="Glycerate kinase" evidence="1">
    <location>
        <begin position="21"/>
        <end position="148"/>
    </location>
</feature>
<dbReference type="InterPro" id="IPR004381">
    <property type="entry name" value="Glycerate_kinase"/>
</dbReference>
<gene>
    <name evidence="2" type="ORF">DT376_25470</name>
</gene>
<reference evidence="2 3" key="1">
    <citation type="submission" date="2018-07" db="EMBL/GenBank/DDBJ databases">
        <title>Mechanisms of high-level aminoglycoside resistance among Gram-negative pathogens in Brazil.</title>
        <authorList>
            <person name="Ballaben A.S."/>
            <person name="Darini A.L.C."/>
            <person name="Doi Y."/>
        </authorList>
    </citation>
    <scope>NUCLEOTIDE SEQUENCE [LARGE SCALE GENOMIC DNA]</scope>
    <source>
        <strain evidence="2 3">B2-305</strain>
    </source>
</reference>
<organism evidence="2 3">
    <name type="scientific">Pseudomonas aeruginosa</name>
    <dbReference type="NCBI Taxonomy" id="287"/>
    <lineage>
        <taxon>Bacteria</taxon>
        <taxon>Pseudomonadati</taxon>
        <taxon>Pseudomonadota</taxon>
        <taxon>Gammaproteobacteria</taxon>
        <taxon>Pseudomonadales</taxon>
        <taxon>Pseudomonadaceae</taxon>
        <taxon>Pseudomonas</taxon>
    </lineage>
</organism>
<dbReference type="PANTHER" id="PTHR21599:SF0">
    <property type="entry name" value="GLYCERATE KINASE"/>
    <property type="match status" value="1"/>
</dbReference>
<name>A0A367M3Q8_PSEAI</name>
<dbReference type="GO" id="GO:0008887">
    <property type="term" value="F:glycerate kinase activity"/>
    <property type="evidence" value="ECO:0007669"/>
    <property type="project" value="InterPro"/>
</dbReference>
<comment type="caution">
    <text evidence="2">The sequence shown here is derived from an EMBL/GenBank/DDBJ whole genome shotgun (WGS) entry which is preliminary data.</text>
</comment>
<accession>A0A367M3Q8</accession>
<dbReference type="InterPro" id="IPR018197">
    <property type="entry name" value="Glycerate_kinase_RE-like"/>
</dbReference>
<keyword evidence="1" id="KW-0732">Signal</keyword>
<dbReference type="Pfam" id="PF02595">
    <property type="entry name" value="Gly_kinase"/>
    <property type="match status" value="1"/>
</dbReference>
<dbReference type="GO" id="GO:0031388">
    <property type="term" value="P:organic acid phosphorylation"/>
    <property type="evidence" value="ECO:0007669"/>
    <property type="project" value="InterPro"/>
</dbReference>
<dbReference type="InterPro" id="IPR036129">
    <property type="entry name" value="Glycerate_kinase_sf"/>
</dbReference>
<dbReference type="PANTHER" id="PTHR21599">
    <property type="entry name" value="GLYCERATE KINASE"/>
    <property type="match status" value="1"/>
</dbReference>
<proteinExistence type="predicted"/>
<dbReference type="SUPFAM" id="SSF110738">
    <property type="entry name" value="Glycerate kinase I"/>
    <property type="match status" value="1"/>
</dbReference>
<evidence type="ECO:0000313" key="2">
    <source>
        <dbReference type="EMBL" id="RCI72116.1"/>
    </source>
</evidence>
<evidence type="ECO:0000313" key="3">
    <source>
        <dbReference type="Proteomes" id="UP000253594"/>
    </source>
</evidence>
<dbReference type="Proteomes" id="UP000253594">
    <property type="component" value="Unassembled WGS sequence"/>
</dbReference>
<dbReference type="Gene3D" id="3.40.50.10350">
    <property type="entry name" value="Glycerate kinase, domain 1"/>
    <property type="match status" value="1"/>
</dbReference>
<feature type="signal peptide" evidence="1">
    <location>
        <begin position="1"/>
        <end position="20"/>
    </location>
</feature>
<sequence>MLKKLGILLLGAGCAWAAQAKVDEVQAARLDQDLTPLGAERAGNADALVGADLVLTGEGRLDAQSLHGKTPVGVARIARQAGVPVVALAGSLGDGYQRLHDAGIDAAFSLAPGPISLEQACAGAAAELEARAEQIARLWRLAQASREG</sequence>